<gene>
    <name evidence="2" type="ORF">EDC30_10982</name>
</gene>
<proteinExistence type="predicted"/>
<keyword evidence="1" id="KW-1133">Transmembrane helix</keyword>
<dbReference type="RefSeq" id="WP_132259463.1">
    <property type="nucleotide sequence ID" value="NZ_SLZQ01000009.1"/>
</dbReference>
<evidence type="ECO:0000313" key="3">
    <source>
        <dbReference type="Proteomes" id="UP000295382"/>
    </source>
</evidence>
<comment type="caution">
    <text evidence="2">The sequence shown here is derived from an EMBL/GenBank/DDBJ whole genome shotgun (WGS) entry which is preliminary data.</text>
</comment>
<keyword evidence="1" id="KW-0812">Transmembrane</keyword>
<protein>
    <submittedName>
        <fullName evidence="2">Uncharacterized protein</fullName>
    </submittedName>
</protein>
<evidence type="ECO:0000256" key="1">
    <source>
        <dbReference type="SAM" id="Phobius"/>
    </source>
</evidence>
<sequence>MSKPSFIDLQIAVTVIVVAGMLWFFLGGGMEQKAVDSLQEVNNKVASDAVTRYQMVKRNGSLSEICVEAGFVASSYLQAKDEPSYKQWKQTERDDCARAGISN</sequence>
<dbReference type="AlphaFoldDB" id="A0A4R3HTH9"/>
<keyword evidence="3" id="KW-1185">Reference proteome</keyword>
<feature type="transmembrane region" description="Helical" evidence="1">
    <location>
        <begin position="6"/>
        <end position="26"/>
    </location>
</feature>
<organism evidence="2 3">
    <name type="scientific">Paucimonas lemoignei</name>
    <name type="common">Pseudomonas lemoignei</name>
    <dbReference type="NCBI Taxonomy" id="29443"/>
    <lineage>
        <taxon>Bacteria</taxon>
        <taxon>Pseudomonadati</taxon>
        <taxon>Pseudomonadota</taxon>
        <taxon>Betaproteobacteria</taxon>
        <taxon>Burkholderiales</taxon>
        <taxon>Burkholderiaceae</taxon>
        <taxon>Paucimonas</taxon>
    </lineage>
</organism>
<reference evidence="2 3" key="1">
    <citation type="submission" date="2019-03" db="EMBL/GenBank/DDBJ databases">
        <title>Genomic Encyclopedia of Type Strains, Phase IV (KMG-IV): sequencing the most valuable type-strain genomes for metagenomic binning, comparative biology and taxonomic classification.</title>
        <authorList>
            <person name="Goeker M."/>
        </authorList>
    </citation>
    <scope>NUCLEOTIDE SEQUENCE [LARGE SCALE GENOMIC DNA]</scope>
    <source>
        <strain evidence="2 3">DSM 7445</strain>
    </source>
</reference>
<dbReference type="OrthoDB" id="8780341at2"/>
<evidence type="ECO:0000313" key="2">
    <source>
        <dbReference type="EMBL" id="TCS35783.1"/>
    </source>
</evidence>
<dbReference type="EMBL" id="SLZQ01000009">
    <property type="protein sequence ID" value="TCS35783.1"/>
    <property type="molecule type" value="Genomic_DNA"/>
</dbReference>
<accession>A0A4R3HTH9</accession>
<dbReference type="Proteomes" id="UP000295382">
    <property type="component" value="Unassembled WGS sequence"/>
</dbReference>
<name>A0A4R3HTH9_PAULE</name>
<keyword evidence="1" id="KW-0472">Membrane</keyword>